<sequence length="469" mass="51991">MTRASSTSSAATVARCWVFLSSVSFGLCHNATQGYSIRGGNATSQGSPQPGTQAMYLFNSTSSSSSSLSASSTTTTTTTATTTCVYNSSASSPVPCKLNELGLNATTNSTPPQCKSRPTNNTTFKYINTVLACVIFVVGVIGNVTLLRIIYKNKCMRNGPNMLIGSLALGDLLYIAIDIPIHVFKLLAPEWPFGIFVCKLVPFLQKTSVGITVLNLCALSVDRYRAVVSWSRVQGIGIPLVTALEIFGIWMLSVTLAVPEAVAFDLHTLSYQNETYNVCLVLPNTAFNKFYIVVKDWWLFVFYFCMPLACTAFFYTLMTCEMLNKRNNGMKIALSEHLKQRREVAKTVFFLVVIFALCWFPLHLARLLKKTVYNELDDKRCDLLSFLLILDFVSINLATLNSCINPIALYFVSKKFKNCFQSCLCCCCESQSLINVMPMNGTSRHASLHWKNHDHNNPGDRSTRKDSVN</sequence>
<feature type="chain" id="PRO_5021364018" evidence="13">
    <location>
        <begin position="29"/>
        <end position="469"/>
    </location>
</feature>
<feature type="transmembrane region" description="Helical" evidence="12">
    <location>
        <begin position="384"/>
        <end position="412"/>
    </location>
</feature>
<dbReference type="InterPro" id="IPR000276">
    <property type="entry name" value="GPCR_Rhodpsn"/>
</dbReference>
<protein>
    <submittedName>
        <fullName evidence="15">Endothelin receptor type Ab</fullName>
    </submittedName>
</protein>
<accession>A0A4W3HSG7</accession>
<dbReference type="Pfam" id="PF00001">
    <property type="entry name" value="7tm_1"/>
    <property type="match status" value="1"/>
</dbReference>
<keyword evidence="7" id="KW-1015">Disulfide bond</keyword>
<feature type="compositionally biased region" description="Basic and acidic residues" evidence="11">
    <location>
        <begin position="451"/>
        <end position="469"/>
    </location>
</feature>
<reference evidence="16" key="3">
    <citation type="journal article" date="2014" name="Nature">
        <title>Elephant shark genome provides unique insights into gnathostome evolution.</title>
        <authorList>
            <consortium name="International Elephant Shark Genome Sequencing Consortium"/>
            <person name="Venkatesh B."/>
            <person name="Lee A.P."/>
            <person name="Ravi V."/>
            <person name="Maurya A.K."/>
            <person name="Lian M.M."/>
            <person name="Swann J.B."/>
            <person name="Ohta Y."/>
            <person name="Flajnik M.F."/>
            <person name="Sutoh Y."/>
            <person name="Kasahara M."/>
            <person name="Hoon S."/>
            <person name="Gangu V."/>
            <person name="Roy S.W."/>
            <person name="Irimia M."/>
            <person name="Korzh V."/>
            <person name="Kondrychyn I."/>
            <person name="Lim Z.W."/>
            <person name="Tay B.H."/>
            <person name="Tohari S."/>
            <person name="Kong K.W."/>
            <person name="Ho S."/>
            <person name="Lorente-Galdos B."/>
            <person name="Quilez J."/>
            <person name="Marques-Bonet T."/>
            <person name="Raney B.J."/>
            <person name="Ingham P.W."/>
            <person name="Tay A."/>
            <person name="Hillier L.W."/>
            <person name="Minx P."/>
            <person name="Boehm T."/>
            <person name="Wilson R.K."/>
            <person name="Brenner S."/>
            <person name="Warren W.C."/>
        </authorList>
    </citation>
    <scope>NUCLEOTIDE SEQUENCE [LARGE SCALE GENOMIC DNA]</scope>
</reference>
<reference evidence="15" key="4">
    <citation type="submission" date="2025-08" db="UniProtKB">
        <authorList>
            <consortium name="Ensembl"/>
        </authorList>
    </citation>
    <scope>IDENTIFICATION</scope>
</reference>
<dbReference type="PANTHER" id="PTHR46099">
    <property type="entry name" value="G_PROTEIN_RECEP_F1_2 DOMAIN-CONTAINING PROTEIN"/>
    <property type="match status" value="1"/>
</dbReference>
<reference evidence="15" key="5">
    <citation type="submission" date="2025-09" db="UniProtKB">
        <authorList>
            <consortium name="Ensembl"/>
        </authorList>
    </citation>
    <scope>IDENTIFICATION</scope>
</reference>
<evidence type="ECO:0000256" key="13">
    <source>
        <dbReference type="SAM" id="SignalP"/>
    </source>
</evidence>
<dbReference type="GO" id="GO:0004962">
    <property type="term" value="F:endothelin receptor activity"/>
    <property type="evidence" value="ECO:0007669"/>
    <property type="project" value="InterPro"/>
</dbReference>
<feature type="transmembrane region" description="Helical" evidence="12">
    <location>
        <begin position="233"/>
        <end position="258"/>
    </location>
</feature>
<feature type="region of interest" description="Disordered" evidence="11">
    <location>
        <begin position="449"/>
        <end position="469"/>
    </location>
</feature>
<evidence type="ECO:0000256" key="9">
    <source>
        <dbReference type="ARBA" id="ARBA00023224"/>
    </source>
</evidence>
<dbReference type="PRINTS" id="PR00366">
    <property type="entry name" value="ENDOTHELINR"/>
</dbReference>
<dbReference type="GO" id="GO:0005886">
    <property type="term" value="C:plasma membrane"/>
    <property type="evidence" value="ECO:0007669"/>
    <property type="project" value="UniProtKB-SubCell"/>
</dbReference>
<dbReference type="Ensembl" id="ENSCMIT00000019539.1">
    <property type="protein sequence ID" value="ENSCMIP00000019176.1"/>
    <property type="gene ID" value="ENSCMIG00000008970.1"/>
</dbReference>
<dbReference type="PANTHER" id="PTHR46099:SF2">
    <property type="entry name" value="ENDOTHELIN-1 RECEPTOR"/>
    <property type="match status" value="1"/>
</dbReference>
<comment type="subcellular location">
    <subcellularLocation>
        <location evidence="1">Cell membrane</location>
        <topology evidence="1">Multi-pass membrane protein</topology>
    </subcellularLocation>
</comment>
<dbReference type="InterPro" id="IPR017452">
    <property type="entry name" value="GPCR_Rhodpsn_7TM"/>
</dbReference>
<reference evidence="16" key="2">
    <citation type="journal article" date="2007" name="PLoS Biol.">
        <title>Survey sequencing and comparative analysis of the elephant shark (Callorhinchus milii) genome.</title>
        <authorList>
            <person name="Venkatesh B."/>
            <person name="Kirkness E.F."/>
            <person name="Loh Y.H."/>
            <person name="Halpern A.L."/>
            <person name="Lee A.P."/>
            <person name="Johnson J."/>
            <person name="Dandona N."/>
            <person name="Viswanathan L.D."/>
            <person name="Tay A."/>
            <person name="Venter J.C."/>
            <person name="Strausberg R.L."/>
            <person name="Brenner S."/>
        </authorList>
    </citation>
    <scope>NUCLEOTIDE SEQUENCE [LARGE SCALE GENOMIC DNA]</scope>
</reference>
<dbReference type="PROSITE" id="PS50262">
    <property type="entry name" value="G_PROTEIN_RECEP_F1_2"/>
    <property type="match status" value="1"/>
</dbReference>
<evidence type="ECO:0000256" key="1">
    <source>
        <dbReference type="ARBA" id="ARBA00004651"/>
    </source>
</evidence>
<feature type="transmembrane region" description="Helical" evidence="12">
    <location>
        <begin position="203"/>
        <end position="221"/>
    </location>
</feature>
<evidence type="ECO:0000256" key="4">
    <source>
        <dbReference type="ARBA" id="ARBA00022989"/>
    </source>
</evidence>
<dbReference type="GO" id="GO:0008217">
    <property type="term" value="P:regulation of blood pressure"/>
    <property type="evidence" value="ECO:0007669"/>
    <property type="project" value="InterPro"/>
</dbReference>
<keyword evidence="2" id="KW-1003">Cell membrane</keyword>
<keyword evidence="9 10" id="KW-0807">Transducer</keyword>
<dbReference type="OrthoDB" id="10049706at2759"/>
<dbReference type="KEGG" id="cmk:103182235"/>
<feature type="signal peptide" evidence="13">
    <location>
        <begin position="1"/>
        <end position="28"/>
    </location>
</feature>
<gene>
    <name evidence="15" type="primary">ednraa</name>
</gene>
<dbReference type="InParanoid" id="A0A4W3HSG7"/>
<comment type="similarity">
    <text evidence="10">Belongs to the G-protein coupled receptor 1 family.</text>
</comment>
<evidence type="ECO:0000256" key="10">
    <source>
        <dbReference type="RuleBase" id="RU000688"/>
    </source>
</evidence>
<dbReference type="SUPFAM" id="SSF81321">
    <property type="entry name" value="Family A G protein-coupled receptor-like"/>
    <property type="match status" value="1"/>
</dbReference>
<keyword evidence="16" id="KW-1185">Reference proteome</keyword>
<reference evidence="16" key="1">
    <citation type="journal article" date="2006" name="Science">
        <title>Ancient noncoding elements conserved in the human genome.</title>
        <authorList>
            <person name="Venkatesh B."/>
            <person name="Kirkness E.F."/>
            <person name="Loh Y.H."/>
            <person name="Halpern A.L."/>
            <person name="Lee A.P."/>
            <person name="Johnson J."/>
            <person name="Dandona N."/>
            <person name="Viswanathan L.D."/>
            <person name="Tay A."/>
            <person name="Venter J.C."/>
            <person name="Strausberg R.L."/>
            <person name="Brenner S."/>
        </authorList>
    </citation>
    <scope>NUCLEOTIDE SEQUENCE [LARGE SCALE GENOMIC DNA]</scope>
</reference>
<dbReference type="PRINTS" id="PR00237">
    <property type="entry name" value="GPCRRHODOPSN"/>
</dbReference>
<keyword evidence="8 10" id="KW-0675">Receptor</keyword>
<dbReference type="FunCoup" id="A0A4W3HSG7">
    <property type="interactions" value="26"/>
</dbReference>
<feature type="transmembrane region" description="Helical" evidence="12">
    <location>
        <begin position="126"/>
        <end position="151"/>
    </location>
</feature>
<dbReference type="Proteomes" id="UP000314986">
    <property type="component" value="Unassembled WGS sequence"/>
</dbReference>
<feature type="transmembrane region" description="Helical" evidence="12">
    <location>
        <begin position="297"/>
        <end position="323"/>
    </location>
</feature>
<dbReference type="GO" id="GO:0048484">
    <property type="term" value="P:enteric nervous system development"/>
    <property type="evidence" value="ECO:0007669"/>
    <property type="project" value="InterPro"/>
</dbReference>
<feature type="domain" description="G-protein coupled receptors family 1 profile" evidence="14">
    <location>
        <begin position="142"/>
        <end position="409"/>
    </location>
</feature>
<evidence type="ECO:0000313" key="16">
    <source>
        <dbReference type="Proteomes" id="UP000314986"/>
    </source>
</evidence>
<dbReference type="GeneID" id="103182235"/>
<organism evidence="15 16">
    <name type="scientific">Callorhinchus milii</name>
    <name type="common">Ghost shark</name>
    <dbReference type="NCBI Taxonomy" id="7868"/>
    <lineage>
        <taxon>Eukaryota</taxon>
        <taxon>Metazoa</taxon>
        <taxon>Chordata</taxon>
        <taxon>Craniata</taxon>
        <taxon>Vertebrata</taxon>
        <taxon>Chondrichthyes</taxon>
        <taxon>Holocephali</taxon>
        <taxon>Chimaeriformes</taxon>
        <taxon>Callorhinchidae</taxon>
        <taxon>Callorhinchus</taxon>
    </lineage>
</organism>
<evidence type="ECO:0000256" key="6">
    <source>
        <dbReference type="ARBA" id="ARBA00023136"/>
    </source>
</evidence>
<evidence type="ECO:0000256" key="3">
    <source>
        <dbReference type="ARBA" id="ARBA00022692"/>
    </source>
</evidence>
<dbReference type="Gene3D" id="1.20.1070.10">
    <property type="entry name" value="Rhodopsin 7-helix transmembrane proteins"/>
    <property type="match status" value="1"/>
</dbReference>
<keyword evidence="13" id="KW-0732">Signal</keyword>
<evidence type="ECO:0000313" key="15">
    <source>
        <dbReference type="Ensembl" id="ENSCMIP00000019176.1"/>
    </source>
</evidence>
<dbReference type="InterPro" id="IPR051193">
    <property type="entry name" value="GPCR_endothelin_rcpt"/>
</dbReference>
<keyword evidence="5 10" id="KW-0297">G-protein coupled receptor</keyword>
<dbReference type="FunFam" id="1.20.1070.10:FF:000076">
    <property type="entry name" value="Endothelin receptor type B"/>
    <property type="match status" value="1"/>
</dbReference>
<evidence type="ECO:0000256" key="5">
    <source>
        <dbReference type="ARBA" id="ARBA00023040"/>
    </source>
</evidence>
<keyword evidence="3 10" id="KW-0812">Transmembrane</keyword>
<feature type="transmembrane region" description="Helical" evidence="12">
    <location>
        <begin position="163"/>
        <end position="183"/>
    </location>
</feature>
<dbReference type="CTD" id="114550"/>
<proteinExistence type="inferred from homology"/>
<dbReference type="PROSITE" id="PS00237">
    <property type="entry name" value="G_PROTEIN_RECEP_F1_1"/>
    <property type="match status" value="1"/>
</dbReference>
<dbReference type="GO" id="GO:0042310">
    <property type="term" value="P:vasoconstriction"/>
    <property type="evidence" value="ECO:0007669"/>
    <property type="project" value="InterPro"/>
</dbReference>
<evidence type="ECO:0000259" key="14">
    <source>
        <dbReference type="PROSITE" id="PS50262"/>
    </source>
</evidence>
<keyword evidence="6 12" id="KW-0472">Membrane</keyword>
<dbReference type="GO" id="GO:0048066">
    <property type="term" value="P:developmental pigmentation"/>
    <property type="evidence" value="ECO:0007669"/>
    <property type="project" value="TreeGrafter"/>
</dbReference>
<dbReference type="InterPro" id="IPR000499">
    <property type="entry name" value="Endthln_rcpt"/>
</dbReference>
<evidence type="ECO:0000256" key="11">
    <source>
        <dbReference type="SAM" id="MobiDB-lite"/>
    </source>
</evidence>
<name>A0A4W3HSG7_CALMI</name>
<evidence type="ECO:0000256" key="7">
    <source>
        <dbReference type="ARBA" id="ARBA00023157"/>
    </source>
</evidence>
<evidence type="ECO:0000256" key="2">
    <source>
        <dbReference type="ARBA" id="ARBA00022475"/>
    </source>
</evidence>
<keyword evidence="4 12" id="KW-1133">Transmembrane helix</keyword>
<evidence type="ECO:0000256" key="12">
    <source>
        <dbReference type="SAM" id="Phobius"/>
    </source>
</evidence>
<evidence type="ECO:0000256" key="8">
    <source>
        <dbReference type="ARBA" id="ARBA00023170"/>
    </source>
</evidence>
<dbReference type="OMA" id="PRTPFMT"/>
<dbReference type="AlphaFoldDB" id="A0A4W3HSG7"/>
<dbReference type="STRING" id="7868.ENSCMIP00000019176"/>
<feature type="transmembrane region" description="Helical" evidence="12">
    <location>
        <begin position="344"/>
        <end position="364"/>
    </location>
</feature>
<dbReference type="GeneTree" id="ENSGT01150000286932"/>